<evidence type="ECO:0000313" key="11">
    <source>
        <dbReference type="Proteomes" id="UP000633601"/>
    </source>
</evidence>
<keyword evidence="3" id="KW-1003">Cell membrane</keyword>
<dbReference type="PROSITE" id="PS50156">
    <property type="entry name" value="SSD"/>
    <property type="match status" value="1"/>
</dbReference>
<evidence type="ECO:0000256" key="1">
    <source>
        <dbReference type="ARBA" id="ARBA00004651"/>
    </source>
</evidence>
<dbReference type="Gene3D" id="1.20.1640.10">
    <property type="entry name" value="Multidrug efflux transporter AcrB transmembrane domain"/>
    <property type="match status" value="2"/>
</dbReference>
<comment type="caution">
    <text evidence="10">The sequence shown here is derived from an EMBL/GenBank/DDBJ whole genome shotgun (WGS) entry which is preliminary data.</text>
</comment>
<proteinExistence type="inferred from homology"/>
<dbReference type="PANTHER" id="PTHR33406:SF11">
    <property type="entry name" value="MEMBRANE PROTEIN SCO6666-RELATED"/>
    <property type="match status" value="1"/>
</dbReference>
<dbReference type="EMBL" id="JACSQE010000002">
    <property type="protein sequence ID" value="MBD7997694.1"/>
    <property type="molecule type" value="Genomic_DNA"/>
</dbReference>
<dbReference type="InterPro" id="IPR050545">
    <property type="entry name" value="Mycobact_MmpL"/>
</dbReference>
<evidence type="ECO:0000256" key="6">
    <source>
        <dbReference type="ARBA" id="ARBA00023136"/>
    </source>
</evidence>
<evidence type="ECO:0000256" key="3">
    <source>
        <dbReference type="ARBA" id="ARBA00022475"/>
    </source>
</evidence>
<feature type="transmembrane region" description="Helical" evidence="8">
    <location>
        <begin position="541"/>
        <end position="561"/>
    </location>
</feature>
<feature type="transmembrane region" description="Helical" evidence="8">
    <location>
        <begin position="277"/>
        <end position="296"/>
    </location>
</feature>
<feature type="compositionally biased region" description="Gly residues" evidence="7">
    <location>
        <begin position="701"/>
        <end position="710"/>
    </location>
</feature>
<dbReference type="Proteomes" id="UP000633601">
    <property type="component" value="Unassembled WGS sequence"/>
</dbReference>
<dbReference type="InterPro" id="IPR004869">
    <property type="entry name" value="MMPL_dom"/>
</dbReference>
<evidence type="ECO:0000256" key="2">
    <source>
        <dbReference type="ARBA" id="ARBA00010157"/>
    </source>
</evidence>
<evidence type="ECO:0000256" key="5">
    <source>
        <dbReference type="ARBA" id="ARBA00022989"/>
    </source>
</evidence>
<keyword evidence="5 8" id="KW-1133">Transmembrane helix</keyword>
<feature type="transmembrane region" description="Helical" evidence="8">
    <location>
        <begin position="227"/>
        <end position="249"/>
    </location>
</feature>
<comment type="subcellular location">
    <subcellularLocation>
        <location evidence="1">Cell membrane</location>
        <topology evidence="1">Multi-pass membrane protein</topology>
    </subcellularLocation>
</comment>
<feature type="transmembrane region" description="Helical" evidence="8">
    <location>
        <begin position="511"/>
        <end position="529"/>
    </location>
</feature>
<accession>A0ABR8UYU1</accession>
<feature type="transmembrane region" description="Helical" evidence="8">
    <location>
        <begin position="201"/>
        <end position="221"/>
    </location>
</feature>
<reference evidence="10 11" key="1">
    <citation type="submission" date="2020-08" db="EMBL/GenBank/DDBJ databases">
        <title>A Genomic Blueprint of the Chicken Gut Microbiome.</title>
        <authorList>
            <person name="Gilroy R."/>
            <person name="Ravi A."/>
            <person name="Getino M."/>
            <person name="Pursley I."/>
            <person name="Horton D.L."/>
            <person name="Alikhan N.-F."/>
            <person name="Baker D."/>
            <person name="Gharbi K."/>
            <person name="Hall N."/>
            <person name="Watson M."/>
            <person name="Adriaenssens E.M."/>
            <person name="Foster-Nyarko E."/>
            <person name="Jarju S."/>
            <person name="Secka A."/>
            <person name="Antonio M."/>
            <person name="Oren A."/>
            <person name="Chaudhuri R."/>
            <person name="La Ragione R.M."/>
            <person name="Hildebrand F."/>
            <person name="Pallen M.J."/>
        </authorList>
    </citation>
    <scope>NUCLEOTIDE SEQUENCE [LARGE SCALE GENOMIC DNA]</scope>
    <source>
        <strain evidence="10 11">Sa2CUA8</strain>
    </source>
</reference>
<feature type="region of interest" description="Disordered" evidence="7">
    <location>
        <begin position="701"/>
        <end position="810"/>
    </location>
</feature>
<dbReference type="PANTHER" id="PTHR33406">
    <property type="entry name" value="MEMBRANE PROTEIN MJ1562-RELATED"/>
    <property type="match status" value="1"/>
</dbReference>
<gene>
    <name evidence="10" type="ORF">H9640_03910</name>
</gene>
<protein>
    <submittedName>
        <fullName evidence="10">MMPL family transporter</fullName>
    </submittedName>
</protein>
<feature type="transmembrane region" description="Helical" evidence="8">
    <location>
        <begin position="365"/>
        <end position="387"/>
    </location>
</feature>
<feature type="transmembrane region" description="Helical" evidence="8">
    <location>
        <begin position="308"/>
        <end position="329"/>
    </location>
</feature>
<feature type="compositionally biased region" description="Basic residues" evidence="7">
    <location>
        <begin position="738"/>
        <end position="810"/>
    </location>
</feature>
<keyword evidence="11" id="KW-1185">Reference proteome</keyword>
<organism evidence="10 11">
    <name type="scientific">Oerskovia gallyi</name>
    <dbReference type="NCBI Taxonomy" id="2762226"/>
    <lineage>
        <taxon>Bacteria</taxon>
        <taxon>Bacillati</taxon>
        <taxon>Actinomycetota</taxon>
        <taxon>Actinomycetes</taxon>
        <taxon>Micrococcales</taxon>
        <taxon>Cellulomonadaceae</taxon>
        <taxon>Oerskovia</taxon>
    </lineage>
</organism>
<feature type="transmembrane region" description="Helical" evidence="8">
    <location>
        <begin position="581"/>
        <end position="600"/>
    </location>
</feature>
<evidence type="ECO:0000256" key="7">
    <source>
        <dbReference type="SAM" id="MobiDB-lite"/>
    </source>
</evidence>
<keyword evidence="6 8" id="KW-0472">Membrane</keyword>
<comment type="similarity">
    <text evidence="2">Belongs to the resistance-nodulation-cell division (RND) (TC 2.A.6) family. MmpL subfamily.</text>
</comment>
<sequence length="810" mass="85085">MLAHLGRVMARHRIAVLALWGVLALLGAVIGGGVFDRTTTVDSLPPGAPSARAQALLDELDPQGETLTAVVGGVDFFTPSLVESGSRVMHEVREMPGVLEVSDAFTSGGLISDDGLGSLVVVELDPDLTDEQALEVGDRVAAALQTIDAPEVVVGGELMAERTFADIATADAVVGESVALVVLCVVLVLVLGGLRAGLAPIVAALASIAASLLALSALAGAVPVSEFAVNVVTLLGLGLAVDYSLLVIVRFREEREAAPGAPLEELLARTVSTAGRAVLVSGLAVASALGGLLVLADPLLASMALGGLLVVALTTLAGLTLVPALVAVLRASIPAARTRTWARRRTGRGSGLLARSAAFAQRRPVAVTLGSTAVLLLLSAPLASLALGASDARSLPPGTPERVAQERIEQDFEILGVQPVELVLGAPVEDPGVQSFLDAVYALPGVEDVEHLTDFPPDVTVAEVTPVGTATDETAQAVVRDVRALDVPFSVQVAGPAAELVDATQQSRDRLPWAFAVVVLPAMLLLGWLTRSVVVPLKALVLNLLALTASLGVLVAVFQWGWGARFLGFEPTGTIDATSPALLFVFLFGLSMDYEVFLLARIAEEWRRRTGDDRRANDRAVLAGIVASGPVITVAAVSIGIVFAGFALGDLVAMKEIGVGMAVAVLLDVTIVRGLLLPASMSLLGRWNWWFPGARTRHGLGVGPDEVGGAGPPPAHPRGQRDVSRRRPGLTVRPAGTRARRALLGRRLRRRLPRRCRRGRPGPARSRTRRTRRPSCARPGRRRAVRPRPRRRARSRRPRSRRAGTRGTRP</sequence>
<evidence type="ECO:0000313" key="10">
    <source>
        <dbReference type="EMBL" id="MBD7997694.1"/>
    </source>
</evidence>
<feature type="transmembrane region" description="Helical" evidence="8">
    <location>
        <begin position="657"/>
        <end position="676"/>
    </location>
</feature>
<feature type="transmembrane region" description="Helical" evidence="8">
    <location>
        <begin position="172"/>
        <end position="194"/>
    </location>
</feature>
<dbReference type="InterPro" id="IPR000731">
    <property type="entry name" value="SSD"/>
</dbReference>
<keyword evidence="4 8" id="KW-0812">Transmembrane</keyword>
<name>A0ABR8UYU1_9CELL</name>
<evidence type="ECO:0000256" key="4">
    <source>
        <dbReference type="ARBA" id="ARBA00022692"/>
    </source>
</evidence>
<evidence type="ECO:0000256" key="8">
    <source>
        <dbReference type="SAM" id="Phobius"/>
    </source>
</evidence>
<feature type="transmembrane region" description="Helical" evidence="8">
    <location>
        <begin position="621"/>
        <end position="645"/>
    </location>
</feature>
<dbReference type="SUPFAM" id="SSF82866">
    <property type="entry name" value="Multidrug efflux transporter AcrB transmembrane domain"/>
    <property type="match status" value="2"/>
</dbReference>
<feature type="domain" description="SSD" evidence="9">
    <location>
        <begin position="197"/>
        <end position="328"/>
    </location>
</feature>
<dbReference type="Pfam" id="PF03176">
    <property type="entry name" value="MMPL"/>
    <property type="match status" value="2"/>
</dbReference>
<evidence type="ECO:0000259" key="9">
    <source>
        <dbReference type="PROSITE" id="PS50156"/>
    </source>
</evidence>